<protein>
    <submittedName>
        <fullName evidence="2">Uncharacterized protein</fullName>
    </submittedName>
</protein>
<proteinExistence type="predicted"/>
<keyword evidence="1" id="KW-0472">Membrane</keyword>
<accession>A0A2P2IRP6</accession>
<feature type="transmembrane region" description="Helical" evidence="1">
    <location>
        <begin position="12"/>
        <end position="28"/>
    </location>
</feature>
<keyword evidence="1" id="KW-1133">Transmembrane helix</keyword>
<name>A0A2P2IRP6_RHIMU</name>
<evidence type="ECO:0000313" key="2">
    <source>
        <dbReference type="EMBL" id="MBW83837.1"/>
    </source>
</evidence>
<keyword evidence="1" id="KW-0812">Transmembrane</keyword>
<dbReference type="AlphaFoldDB" id="A0A2P2IRP6"/>
<evidence type="ECO:0000256" key="1">
    <source>
        <dbReference type="SAM" id="Phobius"/>
    </source>
</evidence>
<sequence length="29" mass="3463">MRGRCWPEECAYTFTFSGITFITICLLFR</sequence>
<reference evidence="2" key="1">
    <citation type="submission" date="2018-02" db="EMBL/GenBank/DDBJ databases">
        <title>Rhizophora mucronata_Transcriptome.</title>
        <authorList>
            <person name="Meera S.P."/>
            <person name="Sreeshan A."/>
            <person name="Augustine A."/>
        </authorList>
    </citation>
    <scope>NUCLEOTIDE SEQUENCE</scope>
    <source>
        <tissue evidence="2">Leaf</tissue>
    </source>
</reference>
<organism evidence="2">
    <name type="scientific">Rhizophora mucronata</name>
    <name type="common">Asiatic mangrove</name>
    <dbReference type="NCBI Taxonomy" id="61149"/>
    <lineage>
        <taxon>Eukaryota</taxon>
        <taxon>Viridiplantae</taxon>
        <taxon>Streptophyta</taxon>
        <taxon>Embryophyta</taxon>
        <taxon>Tracheophyta</taxon>
        <taxon>Spermatophyta</taxon>
        <taxon>Magnoliopsida</taxon>
        <taxon>eudicotyledons</taxon>
        <taxon>Gunneridae</taxon>
        <taxon>Pentapetalae</taxon>
        <taxon>rosids</taxon>
        <taxon>fabids</taxon>
        <taxon>Malpighiales</taxon>
        <taxon>Rhizophoraceae</taxon>
        <taxon>Rhizophora</taxon>
    </lineage>
</organism>
<dbReference type="EMBL" id="GGEC01003354">
    <property type="protein sequence ID" value="MBW83837.1"/>
    <property type="molecule type" value="Transcribed_RNA"/>
</dbReference>